<protein>
    <submittedName>
        <fullName evidence="4">HTH-type transcriptional regulator sinR</fullName>
    </submittedName>
</protein>
<dbReference type="Proteomes" id="UP000255082">
    <property type="component" value="Unassembled WGS sequence"/>
</dbReference>
<dbReference type="InterPro" id="IPR001387">
    <property type="entry name" value="Cro/C1-type_HTH"/>
</dbReference>
<gene>
    <name evidence="4" type="primary">sinR_1</name>
    <name evidence="4" type="ORF">NCTC13184_05678</name>
</gene>
<dbReference type="PROSITE" id="PS50943">
    <property type="entry name" value="HTH_CROC1"/>
    <property type="match status" value="1"/>
</dbReference>
<sequence>MAEYPQLHSIPGGRDLESVSSTGADSAAESATPAGSAPRPPRDGLRSVPSRPDRPRESPAAREPLWREVLGERLRELRRDHGETLTETAGRAGISPQYLSEIERGRKEPSSEMIAALAGALGTTLGELTAEIAADLLRATRLAPVRPLAARPPAGRTMLARAA</sequence>
<dbReference type="PANTHER" id="PTHR46797:SF1">
    <property type="entry name" value="METHYLPHOSPHONATE SYNTHASE"/>
    <property type="match status" value="1"/>
</dbReference>
<evidence type="ECO:0000313" key="5">
    <source>
        <dbReference type="Proteomes" id="UP000255082"/>
    </source>
</evidence>
<dbReference type="InterPro" id="IPR050807">
    <property type="entry name" value="TransReg_Diox_bact_type"/>
</dbReference>
<feature type="domain" description="HTH cro/C1-type" evidence="3">
    <location>
        <begin position="74"/>
        <end position="128"/>
    </location>
</feature>
<feature type="region of interest" description="Disordered" evidence="2">
    <location>
        <begin position="1"/>
        <end position="65"/>
    </location>
</feature>
<feature type="compositionally biased region" description="Basic and acidic residues" evidence="2">
    <location>
        <begin position="40"/>
        <end position="65"/>
    </location>
</feature>
<reference evidence="4 5" key="1">
    <citation type="submission" date="2018-06" db="EMBL/GenBank/DDBJ databases">
        <authorList>
            <consortium name="Pathogen Informatics"/>
            <person name="Doyle S."/>
        </authorList>
    </citation>
    <scope>NUCLEOTIDE SEQUENCE [LARGE SCALE GENOMIC DNA]</scope>
    <source>
        <strain evidence="4 5">NCTC13184</strain>
    </source>
</reference>
<dbReference type="PANTHER" id="PTHR46797">
    <property type="entry name" value="HTH-TYPE TRANSCRIPTIONAL REGULATOR"/>
    <property type="match status" value="1"/>
</dbReference>
<dbReference type="OrthoDB" id="3188736at2"/>
<evidence type="ECO:0000256" key="1">
    <source>
        <dbReference type="ARBA" id="ARBA00023125"/>
    </source>
</evidence>
<dbReference type="AlphaFoldDB" id="A0A378X1X0"/>
<dbReference type="Gene3D" id="1.10.260.40">
    <property type="entry name" value="lambda repressor-like DNA-binding domains"/>
    <property type="match status" value="1"/>
</dbReference>
<dbReference type="EMBL" id="UGRU01000001">
    <property type="protein sequence ID" value="SUA47142.1"/>
    <property type="molecule type" value="Genomic_DNA"/>
</dbReference>
<name>A0A378X1X0_9NOCA</name>
<organism evidence="4 5">
    <name type="scientific">Nocardia africana</name>
    <dbReference type="NCBI Taxonomy" id="134964"/>
    <lineage>
        <taxon>Bacteria</taxon>
        <taxon>Bacillati</taxon>
        <taxon>Actinomycetota</taxon>
        <taxon>Actinomycetes</taxon>
        <taxon>Mycobacteriales</taxon>
        <taxon>Nocardiaceae</taxon>
        <taxon>Nocardia</taxon>
    </lineage>
</organism>
<dbReference type="GO" id="GO:0003700">
    <property type="term" value="F:DNA-binding transcription factor activity"/>
    <property type="evidence" value="ECO:0007669"/>
    <property type="project" value="TreeGrafter"/>
</dbReference>
<dbReference type="CDD" id="cd00093">
    <property type="entry name" value="HTH_XRE"/>
    <property type="match status" value="1"/>
</dbReference>
<dbReference type="SMART" id="SM00530">
    <property type="entry name" value="HTH_XRE"/>
    <property type="match status" value="1"/>
</dbReference>
<keyword evidence="1" id="KW-0238">DNA-binding</keyword>
<evidence type="ECO:0000313" key="4">
    <source>
        <dbReference type="EMBL" id="SUA47142.1"/>
    </source>
</evidence>
<dbReference type="SUPFAM" id="SSF47413">
    <property type="entry name" value="lambda repressor-like DNA-binding domains"/>
    <property type="match status" value="1"/>
</dbReference>
<dbReference type="InterPro" id="IPR010982">
    <property type="entry name" value="Lambda_DNA-bd_dom_sf"/>
</dbReference>
<proteinExistence type="predicted"/>
<dbReference type="GO" id="GO:0003677">
    <property type="term" value="F:DNA binding"/>
    <property type="evidence" value="ECO:0007669"/>
    <property type="project" value="UniProtKB-KW"/>
</dbReference>
<dbReference type="GO" id="GO:0005829">
    <property type="term" value="C:cytosol"/>
    <property type="evidence" value="ECO:0007669"/>
    <property type="project" value="TreeGrafter"/>
</dbReference>
<evidence type="ECO:0000259" key="3">
    <source>
        <dbReference type="PROSITE" id="PS50943"/>
    </source>
</evidence>
<dbReference type="Pfam" id="PF13560">
    <property type="entry name" value="HTH_31"/>
    <property type="match status" value="1"/>
</dbReference>
<accession>A0A378X1X0</accession>
<evidence type="ECO:0000256" key="2">
    <source>
        <dbReference type="SAM" id="MobiDB-lite"/>
    </source>
</evidence>